<proteinExistence type="predicted"/>
<accession>A0ABY2XGS5</accession>
<dbReference type="Gene3D" id="1.10.3680.10">
    <property type="entry name" value="TerB-like"/>
    <property type="match status" value="1"/>
</dbReference>
<evidence type="ECO:0000313" key="1">
    <source>
        <dbReference type="EMBL" id="TMW10870.1"/>
    </source>
</evidence>
<dbReference type="EMBL" id="VCQT01000045">
    <property type="protein sequence ID" value="TMW10870.1"/>
    <property type="molecule type" value="Genomic_DNA"/>
</dbReference>
<protein>
    <submittedName>
        <fullName evidence="1">Uncharacterized protein</fullName>
    </submittedName>
</protein>
<dbReference type="Proteomes" id="UP000739180">
    <property type="component" value="Unassembled WGS sequence"/>
</dbReference>
<dbReference type="CDD" id="cd07177">
    <property type="entry name" value="terB_like"/>
    <property type="match status" value="1"/>
</dbReference>
<dbReference type="InterPro" id="IPR029024">
    <property type="entry name" value="TerB-like"/>
</dbReference>
<dbReference type="RefSeq" id="WP_138773706.1">
    <property type="nucleotide sequence ID" value="NZ_JBHSSX010000013.1"/>
</dbReference>
<name>A0ABY2XGS5_9GAMM</name>
<comment type="caution">
    <text evidence="1">The sequence shown here is derived from an EMBL/GenBank/DDBJ whole genome shotgun (WGS) entry which is preliminary data.</text>
</comment>
<sequence length="289" mass="32032">MLENFPEDYRNFLKGCIDHGLGLVDEEAGEPFSPFIDVLTQSGQSATLVLVVDQLQEAFESATRALKKYQGDVRYYGLMWDGYVTLDNVKSDCIFIELGQSDEDQKASLIVQRYKINKDKQVSAFGEPIVGKSVENRLYAEDIMLSFSRSQWETLVGAPFIVFVMIAGADGNIDEKEKAAFIKVLEEQENIESQGLKMVLAAGLESPNVQMRRVVEAGAGFDFVEQLTEARSIMAQYTQDGGAQFCSDLYSIAERVAKSSGGFLGFRSIGKRERAILTELRKVLGIDGA</sequence>
<gene>
    <name evidence="1" type="ORF">FGS76_16295</name>
</gene>
<organism evidence="1 2">
    <name type="scientific">Alloalcanivorax gelatiniphagus</name>
    <dbReference type="NCBI Taxonomy" id="1194167"/>
    <lineage>
        <taxon>Bacteria</taxon>
        <taxon>Pseudomonadati</taxon>
        <taxon>Pseudomonadota</taxon>
        <taxon>Gammaproteobacteria</taxon>
        <taxon>Oceanospirillales</taxon>
        <taxon>Alcanivoracaceae</taxon>
        <taxon>Alloalcanivorax</taxon>
    </lineage>
</organism>
<evidence type="ECO:0000313" key="2">
    <source>
        <dbReference type="Proteomes" id="UP000739180"/>
    </source>
</evidence>
<keyword evidence="2" id="KW-1185">Reference proteome</keyword>
<dbReference type="SUPFAM" id="SSF158682">
    <property type="entry name" value="TerB-like"/>
    <property type="match status" value="1"/>
</dbReference>
<reference evidence="1 2" key="1">
    <citation type="submission" date="2019-05" db="EMBL/GenBank/DDBJ databases">
        <title>Genome of Alcanivorax gelatiniphagus, an oil degrading marine bacteria.</title>
        <authorList>
            <person name="Kwon K.K."/>
        </authorList>
    </citation>
    <scope>NUCLEOTIDE SEQUENCE [LARGE SCALE GENOMIC DNA]</scope>
    <source>
        <strain evidence="1 2">MEBiC 08158</strain>
    </source>
</reference>